<dbReference type="GO" id="GO:0006260">
    <property type="term" value="P:DNA replication"/>
    <property type="evidence" value="ECO:0007669"/>
    <property type="project" value="UniProtKB-KW"/>
</dbReference>
<evidence type="ECO:0000256" key="2">
    <source>
        <dbReference type="ARBA" id="ARBA00022695"/>
    </source>
</evidence>
<dbReference type="GO" id="GO:0005524">
    <property type="term" value="F:ATP binding"/>
    <property type="evidence" value="ECO:0007669"/>
    <property type="project" value="InterPro"/>
</dbReference>
<evidence type="ECO:0000259" key="5">
    <source>
        <dbReference type="PROSITE" id="PS51192"/>
    </source>
</evidence>
<organism evidence="6">
    <name type="scientific">viral metagenome</name>
    <dbReference type="NCBI Taxonomy" id="1070528"/>
    <lineage>
        <taxon>unclassified sequences</taxon>
        <taxon>metagenomes</taxon>
        <taxon>organismal metagenomes</taxon>
    </lineage>
</organism>
<dbReference type="GO" id="GO:0008408">
    <property type="term" value="F:3'-5' exonuclease activity"/>
    <property type="evidence" value="ECO:0007669"/>
    <property type="project" value="InterPro"/>
</dbReference>
<dbReference type="Pfam" id="PF07733">
    <property type="entry name" value="DNA_pol3_alpha"/>
    <property type="match status" value="1"/>
</dbReference>
<dbReference type="GO" id="GO:0003887">
    <property type="term" value="F:DNA-directed DNA polymerase activity"/>
    <property type="evidence" value="ECO:0007669"/>
    <property type="project" value="UniProtKB-KW"/>
</dbReference>
<dbReference type="GO" id="GO:0003677">
    <property type="term" value="F:DNA binding"/>
    <property type="evidence" value="ECO:0007669"/>
    <property type="project" value="InterPro"/>
</dbReference>
<keyword evidence="1" id="KW-0808">Transferase</keyword>
<dbReference type="PROSITE" id="PS51192">
    <property type="entry name" value="HELICASE_ATP_BIND_1"/>
    <property type="match status" value="1"/>
</dbReference>
<evidence type="ECO:0000256" key="3">
    <source>
        <dbReference type="ARBA" id="ARBA00022705"/>
    </source>
</evidence>
<dbReference type="InterPro" id="IPR006935">
    <property type="entry name" value="Helicase/UvrB_N"/>
</dbReference>
<dbReference type="InterPro" id="IPR011708">
    <property type="entry name" value="DNA_pol3_alpha_NTPase_dom"/>
</dbReference>
<keyword evidence="3" id="KW-0235">DNA replication</keyword>
<dbReference type="PANTHER" id="PTHR32294">
    <property type="entry name" value="DNA POLYMERASE III SUBUNIT ALPHA"/>
    <property type="match status" value="1"/>
</dbReference>
<keyword evidence="4" id="KW-0239">DNA-directed DNA polymerase</keyword>
<keyword evidence="2" id="KW-0548">Nucleotidyltransferase</keyword>
<accession>A0A6C0AXQ4</accession>
<dbReference type="InterPro" id="IPR027417">
    <property type="entry name" value="P-loop_NTPase"/>
</dbReference>
<dbReference type="InterPro" id="IPR014001">
    <property type="entry name" value="Helicase_ATP-bd"/>
</dbReference>
<dbReference type="InterPro" id="IPR004805">
    <property type="entry name" value="DnaE2/DnaE/PolC"/>
</dbReference>
<dbReference type="SUPFAM" id="SSF52540">
    <property type="entry name" value="P-loop containing nucleoside triphosphate hydrolases"/>
    <property type="match status" value="2"/>
</dbReference>
<dbReference type="EMBL" id="MN738812">
    <property type="protein sequence ID" value="QHS84747.1"/>
    <property type="molecule type" value="Genomic_DNA"/>
</dbReference>
<dbReference type="AlphaFoldDB" id="A0A6C0AXQ4"/>
<evidence type="ECO:0000313" key="6">
    <source>
        <dbReference type="EMBL" id="QHS84747.1"/>
    </source>
</evidence>
<name>A0A6C0AXQ4_9ZZZZ</name>
<protein>
    <recommendedName>
        <fullName evidence="5">Helicase ATP-binding domain-containing protein</fullName>
    </recommendedName>
</protein>
<reference evidence="6" key="1">
    <citation type="journal article" date="2020" name="Nature">
        <title>Giant virus diversity and host interactions through global metagenomics.</title>
        <authorList>
            <person name="Schulz F."/>
            <person name="Roux S."/>
            <person name="Paez-Espino D."/>
            <person name="Jungbluth S."/>
            <person name="Walsh D.A."/>
            <person name="Denef V.J."/>
            <person name="McMahon K.D."/>
            <person name="Konstantinidis K.T."/>
            <person name="Eloe-Fadrosh E.A."/>
            <person name="Kyrpides N.C."/>
            <person name="Woyke T."/>
        </authorList>
    </citation>
    <scope>NUCLEOTIDE SEQUENCE</scope>
    <source>
        <strain evidence="6">GVMAG-S-ERX556022-25</strain>
    </source>
</reference>
<sequence>MSIRNNQQSAIDAVLFNNFKSGVIAHATGTGKSIIGIKIINEYIKFNSKANIMWLCEFKIIINELFNNKLFCDNLKELNKDYNLFNYSIKKDKNWISTLNNSKKPYILFINRAYLTSQQKYKNLKNIMNLIIHDECHSIKNISTKSFYNYIKNNNCNIIGLSATPYYIYPFENLIHSYTLYDAIINKDIVNPHIFWFTKEQKLSINEIIEEIDVIVRSLYYKKIVVWCGLISECNELALLFSRHFTDFKICIDTSLNVNYHSIGTFDTFKDISSNAFLFCAAKHREGSDIKNLDGCIFMDKVSKRTPKTFIQCLGRVLRINENKQRGIIIDIKAKSAYDVIKRLGLYLNNNNKFPYSYSYYYSNNNKIKINNLLVEETIDNSIKEIINENDVSRNAIKSKFKKNVIDNDIYKKRLEMELDIFEEKNLLKYLYFAIEILELTKDIPHVTRGSCGSSLLCYYLGISHVDPVKYNIKFERFLNIYRNNLPDIDFDFPHSSRDEIFFRLEKKWPGKIARISNHVHYHEKSATRAVLKELGHNKFIGKYEINDYIKKLPKSTRDIISNRVKNIENKFRMYSLHCGGIVFYPEGVPEYLKYTAKSQNVINQITLNKYDIANEKKFKIDILSSRALTQLFEVDPELAFKDFSNIQLDNNVLKLFKMGKNIGITLAESPLIKKAMIDTNPNSISDLALVLAIIRPAAKEYSGKTEISKNDIIYDDDAVEFLSKNCNVDYSKADYYRRCIIKYDNDIIDEIKKKLSISLYSKLDGLHGYGFCKAHAYSYAELIYKLAYLKTYKPEQFWKSTLKNAESSYRSWVHLFEAKQNNVDFKYIKQLNESVYCKKKNNDIYKLNHNDHLQKYGIWNLKLNLMYPGCYGYIHNNKYFYKGIIASIKVLDKVIIYFICVGINRYIEVIINRLYINNLLFKKFGIKGHGKLENSSIICVKSIMNKYF</sequence>
<dbReference type="Pfam" id="PF04851">
    <property type="entry name" value="ResIII"/>
    <property type="match status" value="1"/>
</dbReference>
<evidence type="ECO:0000256" key="1">
    <source>
        <dbReference type="ARBA" id="ARBA00022679"/>
    </source>
</evidence>
<feature type="domain" description="Helicase ATP-binding" evidence="5">
    <location>
        <begin position="13"/>
        <end position="165"/>
    </location>
</feature>
<dbReference type="Pfam" id="PF17657">
    <property type="entry name" value="DNA_pol3_finger"/>
    <property type="match status" value="1"/>
</dbReference>
<dbReference type="InterPro" id="IPR040982">
    <property type="entry name" value="DNA_pol3_finger"/>
</dbReference>
<proteinExistence type="predicted"/>
<evidence type="ECO:0000256" key="4">
    <source>
        <dbReference type="ARBA" id="ARBA00022932"/>
    </source>
</evidence>
<dbReference type="Gene3D" id="3.40.50.300">
    <property type="entry name" value="P-loop containing nucleotide triphosphate hydrolases"/>
    <property type="match status" value="2"/>
</dbReference>